<dbReference type="FunFam" id="3.60.21.10:FF:000026">
    <property type="entry name" value="Serine/threonine-protein phosphatase"/>
    <property type="match status" value="1"/>
</dbReference>
<dbReference type="InterPro" id="IPR004843">
    <property type="entry name" value="Calcineurin-like_PHP"/>
</dbReference>
<dbReference type="InterPro" id="IPR050341">
    <property type="entry name" value="PP1_catalytic_subunit"/>
</dbReference>
<dbReference type="GO" id="GO:0007346">
    <property type="term" value="P:regulation of mitotic cell cycle"/>
    <property type="evidence" value="ECO:0007669"/>
    <property type="project" value="TreeGrafter"/>
</dbReference>
<evidence type="ECO:0000256" key="3">
    <source>
        <dbReference type="ARBA" id="ARBA00022801"/>
    </source>
</evidence>
<dbReference type="EMBL" id="HE612869">
    <property type="protein sequence ID" value="CCE65901.1"/>
    <property type="molecule type" value="Genomic_DNA"/>
</dbReference>
<feature type="region of interest" description="Disordered" evidence="11">
    <location>
        <begin position="210"/>
        <end position="252"/>
    </location>
</feature>
<dbReference type="Pfam" id="PF16891">
    <property type="entry name" value="STPPase_N"/>
    <property type="match status" value="1"/>
</dbReference>
<dbReference type="eggNOG" id="KOG0374">
    <property type="taxonomic scope" value="Eukaryota"/>
</dbReference>
<proteinExistence type="inferred from homology"/>
<protein>
    <recommendedName>
        <fullName evidence="9 10">Serine/threonine-protein phosphatase</fullName>
        <ecNumber evidence="9 10">3.1.3.16</ecNumber>
    </recommendedName>
</protein>
<dbReference type="EC" id="3.1.3.16" evidence="9 10"/>
<dbReference type="KEGG" id="tpf:TPHA_0N01200"/>
<comment type="catalytic activity">
    <reaction evidence="8 9 10">
        <text>O-phospho-L-threonyl-[protein] + H2O = L-threonyl-[protein] + phosphate</text>
        <dbReference type="Rhea" id="RHEA:47004"/>
        <dbReference type="Rhea" id="RHEA-COMP:11060"/>
        <dbReference type="Rhea" id="RHEA-COMP:11605"/>
        <dbReference type="ChEBI" id="CHEBI:15377"/>
        <dbReference type="ChEBI" id="CHEBI:30013"/>
        <dbReference type="ChEBI" id="CHEBI:43474"/>
        <dbReference type="ChEBI" id="CHEBI:61977"/>
        <dbReference type="EC" id="3.1.3.16"/>
    </reaction>
</comment>
<comment type="subcellular location">
    <subcellularLocation>
        <location evidence="9">Cytoplasm</location>
    </subcellularLocation>
</comment>
<sequence length="579" mass="64883">MGKSPSSSNSLKVPRSNQNNNQQQQATSDDLNSNEPNDPDDSRSPTISHKTRNINIPIYYNDHNQKVVKDNDTRVDSSVRNKYKNSYLDTNVNLHGSNDFNLDIDISLAKSFASSTTVTTYSDYCSSTSSNSSNSSYASNVSDTNTLFTTNTDNTTASAQISTTSKPSSQHIKAHEHLKHSVFAASNSTSSNSNNANYFSIHQTPSSVLSAGSSNSPLISPSPVNSIKNSNKQNSHTSGSHLSTSYSSIPNNRSTSKPVFLKRYPTDSSSTEGLNVDDAIEKLLKLGETRYYKSKDFSFHSWEIQLICYHAREILLYQPSLLKLQAPIKVVGDVHGQFTDLLRILKLSGVPPDTNYLFLGDYVDRGKQSLETILLLLCYKIKYRENFFMLRGNHESANVTKMYGFYDECKRRKNTKVWKMFVDVFNSLPFAAIIQDKIFCVHGGISPELNSMSQIANIKRPTDIPEEGFLTDILWSDPNPQTQTWSLNDRGVSFTFGKRAVADFCSKFKFDLIIRGHMVVEDGYEFFAKKKLVTIFSAPNYCGEFENWGAVLSVTTGMMCSFELLKPHSLRQKKSKKNN</sequence>
<evidence type="ECO:0000256" key="11">
    <source>
        <dbReference type="SAM" id="MobiDB-lite"/>
    </source>
</evidence>
<keyword evidence="4 9" id="KW-0904">Protein phosphatase</keyword>
<feature type="compositionally biased region" description="Polar residues" evidence="11">
    <location>
        <begin position="210"/>
        <end position="234"/>
    </location>
</feature>
<comment type="cofactor">
    <cofactor evidence="1 9">
        <name>Mn(2+)</name>
        <dbReference type="ChEBI" id="CHEBI:29035"/>
    </cofactor>
</comment>
<dbReference type="SUPFAM" id="SSF56300">
    <property type="entry name" value="Metallo-dependent phosphatases"/>
    <property type="match status" value="1"/>
</dbReference>
<evidence type="ECO:0000256" key="4">
    <source>
        <dbReference type="ARBA" id="ARBA00022912"/>
    </source>
</evidence>
<dbReference type="Pfam" id="PF00149">
    <property type="entry name" value="Metallophos"/>
    <property type="match status" value="1"/>
</dbReference>
<dbReference type="GeneID" id="11532156"/>
<feature type="domain" description="Serine/threonine specific protein phosphatases" evidence="12">
    <location>
        <begin position="390"/>
        <end position="395"/>
    </location>
</feature>
<evidence type="ECO:0000256" key="10">
    <source>
        <dbReference type="RuleBase" id="RU004273"/>
    </source>
</evidence>
<dbReference type="Gene3D" id="3.60.21.10">
    <property type="match status" value="1"/>
</dbReference>
<dbReference type="RefSeq" id="XP_003688335.1">
    <property type="nucleotide sequence ID" value="XM_003688287.1"/>
</dbReference>
<accession>G8C173</accession>
<feature type="compositionally biased region" description="Polar residues" evidence="11">
    <location>
        <begin position="1"/>
        <end position="11"/>
    </location>
</feature>
<comment type="catalytic activity">
    <reaction evidence="7 9">
        <text>O-phospho-L-seryl-[protein] + H2O = L-seryl-[protein] + phosphate</text>
        <dbReference type="Rhea" id="RHEA:20629"/>
        <dbReference type="Rhea" id="RHEA-COMP:9863"/>
        <dbReference type="Rhea" id="RHEA-COMP:11604"/>
        <dbReference type="ChEBI" id="CHEBI:15377"/>
        <dbReference type="ChEBI" id="CHEBI:29999"/>
        <dbReference type="ChEBI" id="CHEBI:43474"/>
        <dbReference type="ChEBI" id="CHEBI:83421"/>
        <dbReference type="EC" id="3.1.3.16"/>
    </reaction>
</comment>
<dbReference type="SMART" id="SM00156">
    <property type="entry name" value="PP2Ac"/>
    <property type="match status" value="1"/>
</dbReference>
<keyword evidence="9" id="KW-0963">Cytoplasm</keyword>
<feature type="compositionally biased region" description="Polar residues" evidence="11">
    <location>
        <begin position="26"/>
        <end position="36"/>
    </location>
</feature>
<dbReference type="AlphaFoldDB" id="G8C173"/>
<evidence type="ECO:0000256" key="8">
    <source>
        <dbReference type="ARBA" id="ARBA00048336"/>
    </source>
</evidence>
<comment type="similarity">
    <text evidence="6 9">Belongs to the PPP phosphatase family. PP-Z subfamily.</text>
</comment>
<dbReference type="PIRSF" id="PIRSF000909">
    <property type="entry name" value="PPPtase_PPZ"/>
    <property type="match status" value="1"/>
</dbReference>
<feature type="compositionally biased region" description="Low complexity" evidence="11">
    <location>
        <begin position="235"/>
        <end position="248"/>
    </location>
</feature>
<evidence type="ECO:0000256" key="6">
    <source>
        <dbReference type="ARBA" id="ARBA00029458"/>
    </source>
</evidence>
<dbReference type="PRINTS" id="PR00114">
    <property type="entry name" value="STPHPHTASE"/>
</dbReference>
<gene>
    <name evidence="13" type="primary">TPHA0N01200</name>
    <name evidence="13" type="ordered locus">TPHA_0N01200</name>
</gene>
<dbReference type="InterPro" id="IPR031675">
    <property type="entry name" value="STPPase_N"/>
</dbReference>
<dbReference type="PROSITE" id="PS00125">
    <property type="entry name" value="SER_THR_PHOSPHATASE"/>
    <property type="match status" value="1"/>
</dbReference>
<evidence type="ECO:0000313" key="14">
    <source>
        <dbReference type="Proteomes" id="UP000005666"/>
    </source>
</evidence>
<evidence type="ECO:0000256" key="7">
    <source>
        <dbReference type="ARBA" id="ARBA00047761"/>
    </source>
</evidence>
<keyword evidence="14" id="KW-1185">Reference proteome</keyword>
<dbReference type="PANTHER" id="PTHR11668:SF423">
    <property type="entry name" value="SERINE_THREONINE-PROTEIN PHOSPHATASE PPQ"/>
    <property type="match status" value="1"/>
</dbReference>
<dbReference type="GO" id="GO:0090029">
    <property type="term" value="P:negative regulation of pheromone-dependent signal transduction involved in conjugation with cellular fusion"/>
    <property type="evidence" value="ECO:0007669"/>
    <property type="project" value="EnsemblFungi"/>
</dbReference>
<dbReference type="OrthoDB" id="1930084at2759"/>
<dbReference type="OMA" id="EVQLICA"/>
<dbReference type="GO" id="GO:0004722">
    <property type="term" value="F:protein serine/threonine phosphatase activity"/>
    <property type="evidence" value="ECO:0007669"/>
    <property type="project" value="UniProtKB-UniRule"/>
</dbReference>
<evidence type="ECO:0000256" key="2">
    <source>
        <dbReference type="ARBA" id="ARBA00022723"/>
    </source>
</evidence>
<evidence type="ECO:0000256" key="1">
    <source>
        <dbReference type="ARBA" id="ARBA00001936"/>
    </source>
</evidence>
<dbReference type="InterPro" id="IPR006186">
    <property type="entry name" value="Ser/Thr-sp_prot-phosphatase"/>
</dbReference>
<evidence type="ECO:0000256" key="5">
    <source>
        <dbReference type="ARBA" id="ARBA00023211"/>
    </source>
</evidence>
<dbReference type="GO" id="GO:0007059">
    <property type="term" value="P:chromosome segregation"/>
    <property type="evidence" value="ECO:0007669"/>
    <property type="project" value="TreeGrafter"/>
</dbReference>
<keyword evidence="2 9" id="KW-0479">Metal-binding</keyword>
<dbReference type="PANTHER" id="PTHR11668">
    <property type="entry name" value="SERINE/THREONINE PROTEIN PHOSPHATASE"/>
    <property type="match status" value="1"/>
</dbReference>
<organism evidence="13 14">
    <name type="scientific">Tetrapisispora phaffii (strain ATCC 24235 / CBS 4417 / NBRC 1672 / NRRL Y-8282 / UCD 70-5)</name>
    <name type="common">Yeast</name>
    <name type="synonym">Fabospora phaffii</name>
    <dbReference type="NCBI Taxonomy" id="1071381"/>
    <lineage>
        <taxon>Eukaryota</taxon>
        <taxon>Fungi</taxon>
        <taxon>Dikarya</taxon>
        <taxon>Ascomycota</taxon>
        <taxon>Saccharomycotina</taxon>
        <taxon>Saccharomycetes</taxon>
        <taxon>Saccharomycetales</taxon>
        <taxon>Saccharomycetaceae</taxon>
        <taxon>Tetrapisispora</taxon>
    </lineage>
</organism>
<evidence type="ECO:0000313" key="13">
    <source>
        <dbReference type="EMBL" id="CCE65901.1"/>
    </source>
</evidence>
<evidence type="ECO:0000259" key="12">
    <source>
        <dbReference type="PROSITE" id="PS00125"/>
    </source>
</evidence>
<name>G8C173_TETPH</name>
<dbReference type="GO" id="GO:0005737">
    <property type="term" value="C:cytoplasm"/>
    <property type="evidence" value="ECO:0007669"/>
    <property type="project" value="UniProtKB-SubCell"/>
</dbReference>
<dbReference type="GO" id="GO:0046872">
    <property type="term" value="F:metal ion binding"/>
    <property type="evidence" value="ECO:0007669"/>
    <property type="project" value="UniProtKB-UniRule"/>
</dbReference>
<reference evidence="13 14" key="1">
    <citation type="journal article" date="2011" name="Proc. Natl. Acad. Sci. U.S.A.">
        <title>Evolutionary erosion of yeast sex chromosomes by mating-type switching accidents.</title>
        <authorList>
            <person name="Gordon J.L."/>
            <person name="Armisen D."/>
            <person name="Proux-Wera E."/>
            <person name="Oheigeartaigh S.S."/>
            <person name="Byrne K.P."/>
            <person name="Wolfe K.H."/>
        </authorList>
    </citation>
    <scope>NUCLEOTIDE SEQUENCE [LARGE SCALE GENOMIC DNA]</scope>
    <source>
        <strain evidence="14">ATCC 24235 / CBS 4417 / NBRC 1672 / NRRL Y-8282 / UCD 70-5</strain>
    </source>
</reference>
<dbReference type="InterPro" id="IPR029052">
    <property type="entry name" value="Metallo-depent_PP-like"/>
</dbReference>
<feature type="region of interest" description="Disordered" evidence="11">
    <location>
        <begin position="1"/>
        <end position="54"/>
    </location>
</feature>
<dbReference type="InterPro" id="IPR011159">
    <property type="entry name" value="PPPtase_PPZ/Ppq1"/>
</dbReference>
<keyword evidence="3 9" id="KW-0378">Hydrolase</keyword>
<dbReference type="STRING" id="1071381.G8C173"/>
<dbReference type="HOGENOM" id="CLU_004962_4_1_1"/>
<dbReference type="Proteomes" id="UP000005666">
    <property type="component" value="Chromosome 14"/>
</dbReference>
<keyword evidence="5 9" id="KW-0464">Manganese</keyword>
<evidence type="ECO:0000256" key="9">
    <source>
        <dbReference type="PIRNR" id="PIRNR000909"/>
    </source>
</evidence>
<dbReference type="GO" id="GO:0005634">
    <property type="term" value="C:nucleus"/>
    <property type="evidence" value="ECO:0007669"/>
    <property type="project" value="TreeGrafter"/>
</dbReference>